<reference evidence="2" key="1">
    <citation type="journal article" date="2022" name="bioRxiv">
        <title>Genomics of Preaxostyla Flagellates Illuminates Evolutionary Transitions and the Path Towards Mitochondrial Loss.</title>
        <authorList>
            <person name="Novak L.V.F."/>
            <person name="Treitli S.C."/>
            <person name="Pyrih J."/>
            <person name="Halakuc P."/>
            <person name="Pipaliya S.V."/>
            <person name="Vacek V."/>
            <person name="Brzon O."/>
            <person name="Soukal P."/>
            <person name="Eme L."/>
            <person name="Dacks J.B."/>
            <person name="Karnkowska A."/>
            <person name="Elias M."/>
            <person name="Hampl V."/>
        </authorList>
    </citation>
    <scope>NUCLEOTIDE SEQUENCE</scope>
    <source>
        <strain evidence="2">RCP-MX</strain>
    </source>
</reference>
<comment type="caution">
    <text evidence="2">The sequence shown here is derived from an EMBL/GenBank/DDBJ whole genome shotgun (WGS) entry which is preliminary data.</text>
</comment>
<evidence type="ECO:0000313" key="3">
    <source>
        <dbReference type="Proteomes" id="UP001141327"/>
    </source>
</evidence>
<sequence length="149" mass="15956">MTKKNKKRSKSAVRPGDQYLALARSDALAAPCEPQTPADTESTTTEEPEPSQSEEAPTPSVTHTDGPVINVCAAEPPEPYQPPVPTVVTTSMAAPSPNPPSHRLDQKVPLLVSTDTHPLSTPTPDVLTLKRSNLRHVGKRRCCSICAVM</sequence>
<keyword evidence="3" id="KW-1185">Reference proteome</keyword>
<proteinExistence type="predicted"/>
<organism evidence="2 3">
    <name type="scientific">Paratrimastix pyriformis</name>
    <dbReference type="NCBI Taxonomy" id="342808"/>
    <lineage>
        <taxon>Eukaryota</taxon>
        <taxon>Metamonada</taxon>
        <taxon>Preaxostyla</taxon>
        <taxon>Paratrimastigidae</taxon>
        <taxon>Paratrimastix</taxon>
    </lineage>
</organism>
<dbReference type="EMBL" id="JAPMOS010000008">
    <property type="protein sequence ID" value="KAJ4461201.1"/>
    <property type="molecule type" value="Genomic_DNA"/>
</dbReference>
<dbReference type="Proteomes" id="UP001141327">
    <property type="component" value="Unassembled WGS sequence"/>
</dbReference>
<protein>
    <submittedName>
        <fullName evidence="2">Uncharacterized protein</fullName>
    </submittedName>
</protein>
<evidence type="ECO:0000256" key="1">
    <source>
        <dbReference type="SAM" id="MobiDB-lite"/>
    </source>
</evidence>
<accession>A0ABQ8UPX0</accession>
<feature type="compositionally biased region" description="Pro residues" evidence="1">
    <location>
        <begin position="76"/>
        <end position="85"/>
    </location>
</feature>
<feature type="compositionally biased region" description="Low complexity" evidence="1">
    <location>
        <begin position="50"/>
        <end position="60"/>
    </location>
</feature>
<feature type="compositionally biased region" description="Basic residues" evidence="1">
    <location>
        <begin position="1"/>
        <end position="11"/>
    </location>
</feature>
<name>A0ABQ8UPX0_9EUKA</name>
<gene>
    <name evidence="2" type="ORF">PAPYR_2219</name>
</gene>
<feature type="region of interest" description="Disordered" evidence="1">
    <location>
        <begin position="1"/>
        <end position="105"/>
    </location>
</feature>
<evidence type="ECO:0000313" key="2">
    <source>
        <dbReference type="EMBL" id="KAJ4461201.1"/>
    </source>
</evidence>